<sequence length="56" mass="5912">ETAMPMITPSSKLTSLKGTKAGTGPPLEVRGIDKLDIFLQPGGILPMSWLLEMGVS</sequence>
<evidence type="ECO:0000256" key="1">
    <source>
        <dbReference type="SAM" id="MobiDB-lite"/>
    </source>
</evidence>
<proteinExistence type="predicted"/>
<feature type="compositionally biased region" description="Polar residues" evidence="1">
    <location>
        <begin position="8"/>
        <end position="17"/>
    </location>
</feature>
<feature type="non-terminal residue" evidence="2">
    <location>
        <position position="56"/>
    </location>
</feature>
<dbReference type="PIR" id="S50120">
    <property type="entry name" value="S50120"/>
</dbReference>
<feature type="region of interest" description="Disordered" evidence="1">
    <location>
        <begin position="1"/>
        <end position="25"/>
    </location>
</feature>
<dbReference type="AlphaFoldDB" id="Q40538"/>
<organism evidence="2">
    <name type="scientific">Nicotiana tabacum</name>
    <name type="common">Common tobacco</name>
    <dbReference type="NCBI Taxonomy" id="4097"/>
    <lineage>
        <taxon>Eukaryota</taxon>
        <taxon>Viridiplantae</taxon>
        <taxon>Streptophyta</taxon>
        <taxon>Embryophyta</taxon>
        <taxon>Tracheophyta</taxon>
        <taxon>Spermatophyta</taxon>
        <taxon>Magnoliopsida</taxon>
        <taxon>eudicotyledons</taxon>
        <taxon>Gunneridae</taxon>
        <taxon>Pentapetalae</taxon>
        <taxon>asterids</taxon>
        <taxon>lamiids</taxon>
        <taxon>Solanales</taxon>
        <taxon>Solanaceae</taxon>
        <taxon>Nicotianoideae</taxon>
        <taxon>Nicotianeae</taxon>
        <taxon>Nicotiana</taxon>
    </lineage>
</organism>
<accession>Q40538</accession>
<feature type="non-terminal residue" evidence="2">
    <location>
        <position position="1"/>
    </location>
</feature>
<name>Q40538_TOBAC</name>
<protein>
    <submittedName>
        <fullName evidence="2">Nicotiana tabacum (clone 5) activating factor DNA sequence</fullName>
    </submittedName>
</protein>
<evidence type="ECO:0000313" key="2">
    <source>
        <dbReference type="EMBL" id="AAA53421.1"/>
    </source>
</evidence>
<dbReference type="EMBL" id="L33877">
    <property type="protein sequence ID" value="AAA53421.1"/>
    <property type="molecule type" value="Genomic_DNA"/>
</dbReference>
<reference evidence="2" key="1">
    <citation type="journal article" date="1994" name="Nucleic Acids Res.">
        <title>Plant activating sequences: positively charged peptides are functional as transcriptional activation domains.</title>
        <authorList>
            <person name="Estruch J.J."/>
            <person name="Crossland L."/>
            <person name="Goff S.A."/>
        </authorList>
    </citation>
    <scope>NUCLEOTIDE SEQUENCE</scope>
    <source>
        <strain evidence="2">Xanthi</strain>
        <tissue evidence="2">Seedlings</tissue>
    </source>
</reference>